<evidence type="ECO:0000313" key="2">
    <source>
        <dbReference type="EnsemblMetazoa" id="ASIC015728-PA"/>
    </source>
</evidence>
<dbReference type="AlphaFoldDB" id="A0A084WBT8"/>
<sequence>MTTTTGLLNRQIHHNNVSSQRGVTASSLPFMLFHLPVAFSIIFLPPAPHRSQASVRLPALTSGHLIGKGNAIGSVEANRKSRTLQWKAFSGSPTIMPRREERWTFGLGSPR</sequence>
<dbReference type="EnsemblMetazoa" id="ASIC015728-RA">
    <property type="protein sequence ID" value="ASIC015728-PA"/>
    <property type="gene ID" value="ASIC015728"/>
</dbReference>
<evidence type="ECO:0000313" key="3">
    <source>
        <dbReference type="Proteomes" id="UP000030765"/>
    </source>
</evidence>
<protein>
    <submittedName>
        <fullName evidence="1 2">Uncharacterized protein</fullName>
    </submittedName>
</protein>
<dbReference type="EMBL" id="KE525332">
    <property type="protein sequence ID" value="KFB47682.1"/>
    <property type="molecule type" value="Genomic_DNA"/>
</dbReference>
<gene>
    <name evidence="1" type="ORF">ZHAS_00015728</name>
</gene>
<keyword evidence="3" id="KW-1185">Reference proteome</keyword>
<name>A0A084WBT8_ANOSI</name>
<organism evidence="1">
    <name type="scientific">Anopheles sinensis</name>
    <name type="common">Mosquito</name>
    <dbReference type="NCBI Taxonomy" id="74873"/>
    <lineage>
        <taxon>Eukaryota</taxon>
        <taxon>Metazoa</taxon>
        <taxon>Ecdysozoa</taxon>
        <taxon>Arthropoda</taxon>
        <taxon>Hexapoda</taxon>
        <taxon>Insecta</taxon>
        <taxon>Pterygota</taxon>
        <taxon>Neoptera</taxon>
        <taxon>Endopterygota</taxon>
        <taxon>Diptera</taxon>
        <taxon>Nematocera</taxon>
        <taxon>Culicoidea</taxon>
        <taxon>Culicidae</taxon>
        <taxon>Anophelinae</taxon>
        <taxon>Anopheles</taxon>
    </lineage>
</organism>
<dbReference type="VEuPathDB" id="VectorBase:ASIC015728"/>
<proteinExistence type="predicted"/>
<reference evidence="1 3" key="1">
    <citation type="journal article" date="2014" name="BMC Genomics">
        <title>Genome sequence of Anopheles sinensis provides insight into genetics basis of mosquito competence for malaria parasites.</title>
        <authorList>
            <person name="Zhou D."/>
            <person name="Zhang D."/>
            <person name="Ding G."/>
            <person name="Shi L."/>
            <person name="Hou Q."/>
            <person name="Ye Y."/>
            <person name="Xu Y."/>
            <person name="Zhou H."/>
            <person name="Xiong C."/>
            <person name="Li S."/>
            <person name="Yu J."/>
            <person name="Hong S."/>
            <person name="Yu X."/>
            <person name="Zou P."/>
            <person name="Chen C."/>
            <person name="Chang X."/>
            <person name="Wang W."/>
            <person name="Lv Y."/>
            <person name="Sun Y."/>
            <person name="Ma L."/>
            <person name="Shen B."/>
            <person name="Zhu C."/>
        </authorList>
    </citation>
    <scope>NUCLEOTIDE SEQUENCE [LARGE SCALE GENOMIC DNA]</scope>
</reference>
<dbReference type="Proteomes" id="UP000030765">
    <property type="component" value="Unassembled WGS sequence"/>
</dbReference>
<reference evidence="2" key="2">
    <citation type="submission" date="2020-05" db="UniProtKB">
        <authorList>
            <consortium name="EnsemblMetazoa"/>
        </authorList>
    </citation>
    <scope>IDENTIFICATION</scope>
</reference>
<dbReference type="EMBL" id="ATLV01022448">
    <property type="status" value="NOT_ANNOTATED_CDS"/>
    <property type="molecule type" value="Genomic_DNA"/>
</dbReference>
<evidence type="ECO:0000313" key="1">
    <source>
        <dbReference type="EMBL" id="KFB47682.1"/>
    </source>
</evidence>
<accession>A0A084WBT8</accession>